<dbReference type="CDD" id="cd00093">
    <property type="entry name" value="HTH_XRE"/>
    <property type="match status" value="1"/>
</dbReference>
<dbReference type="Proteomes" id="UP000586827">
    <property type="component" value="Unassembled WGS sequence"/>
</dbReference>
<proteinExistence type="predicted"/>
<dbReference type="AlphaFoldDB" id="A0A849BYD8"/>
<dbReference type="SUPFAM" id="SSF47413">
    <property type="entry name" value="lambda repressor-like DNA-binding domains"/>
    <property type="match status" value="1"/>
</dbReference>
<keyword evidence="1" id="KW-0238">DNA-binding</keyword>
<dbReference type="SMART" id="SM00530">
    <property type="entry name" value="HTH_XRE"/>
    <property type="match status" value="1"/>
</dbReference>
<dbReference type="GO" id="GO:0005829">
    <property type="term" value="C:cytosol"/>
    <property type="evidence" value="ECO:0007669"/>
    <property type="project" value="TreeGrafter"/>
</dbReference>
<evidence type="ECO:0000313" key="4">
    <source>
        <dbReference type="Proteomes" id="UP000586827"/>
    </source>
</evidence>
<dbReference type="InterPro" id="IPR050807">
    <property type="entry name" value="TransReg_Diox_bact_type"/>
</dbReference>
<dbReference type="RefSeq" id="WP_067520903.1">
    <property type="nucleotide sequence ID" value="NZ_JABELX010000005.1"/>
</dbReference>
<evidence type="ECO:0000313" key="3">
    <source>
        <dbReference type="EMBL" id="NNH71294.1"/>
    </source>
</evidence>
<accession>A0A849BYD8</accession>
<dbReference type="InterPro" id="IPR010982">
    <property type="entry name" value="Lambda_DNA-bd_dom_sf"/>
</dbReference>
<dbReference type="GO" id="GO:0003677">
    <property type="term" value="F:DNA binding"/>
    <property type="evidence" value="ECO:0007669"/>
    <property type="project" value="UniProtKB-KW"/>
</dbReference>
<dbReference type="Pfam" id="PF13560">
    <property type="entry name" value="HTH_31"/>
    <property type="match status" value="1"/>
</dbReference>
<gene>
    <name evidence="3" type="ORF">HLB23_15730</name>
</gene>
<dbReference type="Gene3D" id="1.10.260.40">
    <property type="entry name" value="lambda repressor-like DNA-binding domains"/>
    <property type="match status" value="1"/>
</dbReference>
<reference evidence="3 4" key="1">
    <citation type="submission" date="2020-05" db="EMBL/GenBank/DDBJ databases">
        <title>MicrobeNet Type strains.</title>
        <authorList>
            <person name="Nicholson A.C."/>
        </authorList>
    </citation>
    <scope>NUCLEOTIDE SEQUENCE [LARGE SCALE GENOMIC DNA]</scope>
    <source>
        <strain evidence="3 4">JCM 3224</strain>
    </source>
</reference>
<evidence type="ECO:0000256" key="1">
    <source>
        <dbReference type="ARBA" id="ARBA00023125"/>
    </source>
</evidence>
<dbReference type="InterPro" id="IPR001387">
    <property type="entry name" value="Cro/C1-type_HTH"/>
</dbReference>
<protein>
    <submittedName>
        <fullName evidence="3">Helix-turn-helix transcriptional regulator</fullName>
    </submittedName>
</protein>
<evidence type="ECO:0000259" key="2">
    <source>
        <dbReference type="PROSITE" id="PS50943"/>
    </source>
</evidence>
<sequence length="94" mass="10173">MNAQKDFDTTLAAKRATPEYQAAMKAYALAHELGRQIRAVREARGWTQTELARRAGLKPHAISRLEAGDVVPTLTTLERVAAALDAELSVSLAA</sequence>
<organism evidence="3 4">
    <name type="scientific">Nocardia uniformis</name>
    <dbReference type="NCBI Taxonomy" id="53432"/>
    <lineage>
        <taxon>Bacteria</taxon>
        <taxon>Bacillati</taxon>
        <taxon>Actinomycetota</taxon>
        <taxon>Actinomycetes</taxon>
        <taxon>Mycobacteriales</taxon>
        <taxon>Nocardiaceae</taxon>
        <taxon>Nocardia</taxon>
    </lineage>
</organism>
<dbReference type="EMBL" id="JABELX010000005">
    <property type="protein sequence ID" value="NNH71294.1"/>
    <property type="molecule type" value="Genomic_DNA"/>
</dbReference>
<dbReference type="PANTHER" id="PTHR46797">
    <property type="entry name" value="HTH-TYPE TRANSCRIPTIONAL REGULATOR"/>
    <property type="match status" value="1"/>
</dbReference>
<comment type="caution">
    <text evidence="3">The sequence shown here is derived from an EMBL/GenBank/DDBJ whole genome shotgun (WGS) entry which is preliminary data.</text>
</comment>
<dbReference type="GO" id="GO:0003700">
    <property type="term" value="F:DNA-binding transcription factor activity"/>
    <property type="evidence" value="ECO:0007669"/>
    <property type="project" value="TreeGrafter"/>
</dbReference>
<dbReference type="PANTHER" id="PTHR46797:SF1">
    <property type="entry name" value="METHYLPHOSPHONATE SYNTHASE"/>
    <property type="match status" value="1"/>
</dbReference>
<keyword evidence="4" id="KW-1185">Reference proteome</keyword>
<name>A0A849BYD8_9NOCA</name>
<dbReference type="PROSITE" id="PS50943">
    <property type="entry name" value="HTH_CROC1"/>
    <property type="match status" value="1"/>
</dbReference>
<feature type="domain" description="HTH cro/C1-type" evidence="2">
    <location>
        <begin position="37"/>
        <end position="91"/>
    </location>
</feature>